<dbReference type="GO" id="GO:0016740">
    <property type="term" value="F:transferase activity"/>
    <property type="evidence" value="ECO:0007669"/>
    <property type="project" value="UniProtKB-KW"/>
</dbReference>
<gene>
    <name evidence="5" type="ORF">J2S11_002002</name>
</gene>
<dbReference type="NCBIfam" id="NF033788">
    <property type="entry name" value="HTH_metalloreg"/>
    <property type="match status" value="1"/>
</dbReference>
<dbReference type="PRINTS" id="PR00778">
    <property type="entry name" value="HTHARSR"/>
</dbReference>
<organism evidence="5 6">
    <name type="scientific">Caldalkalibacillus horti</name>
    <dbReference type="NCBI Taxonomy" id="77523"/>
    <lineage>
        <taxon>Bacteria</taxon>
        <taxon>Bacillati</taxon>
        <taxon>Bacillota</taxon>
        <taxon>Bacilli</taxon>
        <taxon>Bacillales</taxon>
        <taxon>Bacillaceae</taxon>
        <taxon>Caldalkalibacillus</taxon>
    </lineage>
</organism>
<accession>A0ABT9VYM7</accession>
<dbReference type="InterPro" id="IPR036390">
    <property type="entry name" value="WH_DNA-bd_sf"/>
</dbReference>
<name>A0ABT9VYM7_9BACI</name>
<keyword evidence="1" id="KW-0805">Transcription regulation</keyword>
<dbReference type="SUPFAM" id="SSF46785">
    <property type="entry name" value="Winged helix' DNA-binding domain"/>
    <property type="match status" value="1"/>
</dbReference>
<evidence type="ECO:0000256" key="3">
    <source>
        <dbReference type="ARBA" id="ARBA00023163"/>
    </source>
</evidence>
<dbReference type="Proteomes" id="UP001235840">
    <property type="component" value="Unassembled WGS sequence"/>
</dbReference>
<dbReference type="Pfam" id="PF01022">
    <property type="entry name" value="HTH_5"/>
    <property type="match status" value="1"/>
</dbReference>
<dbReference type="EMBL" id="JAUSTY010000007">
    <property type="protein sequence ID" value="MDQ0166101.1"/>
    <property type="molecule type" value="Genomic_DNA"/>
</dbReference>
<reference evidence="5 6" key="1">
    <citation type="submission" date="2023-07" db="EMBL/GenBank/DDBJ databases">
        <title>Genomic Encyclopedia of Type Strains, Phase IV (KMG-IV): sequencing the most valuable type-strain genomes for metagenomic binning, comparative biology and taxonomic classification.</title>
        <authorList>
            <person name="Goeker M."/>
        </authorList>
    </citation>
    <scope>NUCLEOTIDE SEQUENCE [LARGE SCALE GENOMIC DNA]</scope>
    <source>
        <strain evidence="5 6">DSM 12751</strain>
    </source>
</reference>
<evidence type="ECO:0000313" key="6">
    <source>
        <dbReference type="Proteomes" id="UP001235840"/>
    </source>
</evidence>
<evidence type="ECO:0000259" key="4">
    <source>
        <dbReference type="PROSITE" id="PS50987"/>
    </source>
</evidence>
<dbReference type="InterPro" id="IPR036388">
    <property type="entry name" value="WH-like_DNA-bd_sf"/>
</dbReference>
<comment type="caution">
    <text evidence="5">The sequence shown here is derived from an EMBL/GenBank/DDBJ whole genome shotgun (WGS) entry which is preliminary data.</text>
</comment>
<dbReference type="CDD" id="cd00090">
    <property type="entry name" value="HTH_ARSR"/>
    <property type="match status" value="1"/>
</dbReference>
<dbReference type="SMART" id="SM00418">
    <property type="entry name" value="HTH_ARSR"/>
    <property type="match status" value="1"/>
</dbReference>
<dbReference type="GO" id="GO:0003677">
    <property type="term" value="F:DNA binding"/>
    <property type="evidence" value="ECO:0007669"/>
    <property type="project" value="UniProtKB-KW"/>
</dbReference>
<dbReference type="InterPro" id="IPR011991">
    <property type="entry name" value="ArsR-like_HTH"/>
</dbReference>
<sequence length="107" mass="12120">MEQDVSSRIMHEFKQNQNLLLAIGNETRQAILITLAQRAQNLGMRVGEIGKYTHLSRPAISHHLKILKDAGLVSMNREGTKNYYLLDAKTKVEGLQTLINQFLSLCK</sequence>
<dbReference type="InterPro" id="IPR001845">
    <property type="entry name" value="HTH_ArsR_DNA-bd_dom"/>
</dbReference>
<feature type="domain" description="HTH arsR-type" evidence="4">
    <location>
        <begin position="9"/>
        <end position="107"/>
    </location>
</feature>
<keyword evidence="2 5" id="KW-0238">DNA-binding</keyword>
<dbReference type="InterPro" id="IPR051081">
    <property type="entry name" value="HTH_MetalResp_TranReg"/>
</dbReference>
<evidence type="ECO:0000256" key="1">
    <source>
        <dbReference type="ARBA" id="ARBA00023015"/>
    </source>
</evidence>
<keyword evidence="5" id="KW-0808">Transferase</keyword>
<evidence type="ECO:0000256" key="2">
    <source>
        <dbReference type="ARBA" id="ARBA00023125"/>
    </source>
</evidence>
<keyword evidence="6" id="KW-1185">Reference proteome</keyword>
<protein>
    <submittedName>
        <fullName evidence="5">DNA-binding transcriptional ArsR family regulator</fullName>
    </submittedName>
</protein>
<keyword evidence="3" id="KW-0804">Transcription</keyword>
<proteinExistence type="predicted"/>
<dbReference type="PROSITE" id="PS50987">
    <property type="entry name" value="HTH_ARSR_2"/>
    <property type="match status" value="1"/>
</dbReference>
<dbReference type="PANTHER" id="PTHR33154:SF33">
    <property type="entry name" value="TRANSCRIPTIONAL REPRESSOR SDPR"/>
    <property type="match status" value="1"/>
</dbReference>
<dbReference type="PANTHER" id="PTHR33154">
    <property type="entry name" value="TRANSCRIPTIONAL REGULATOR, ARSR FAMILY"/>
    <property type="match status" value="1"/>
</dbReference>
<dbReference type="Gene3D" id="1.10.10.10">
    <property type="entry name" value="Winged helix-like DNA-binding domain superfamily/Winged helix DNA-binding domain"/>
    <property type="match status" value="1"/>
</dbReference>
<evidence type="ECO:0000313" key="5">
    <source>
        <dbReference type="EMBL" id="MDQ0166101.1"/>
    </source>
</evidence>